<comment type="caution">
    <text evidence="2">The sequence shown here is derived from an EMBL/GenBank/DDBJ whole genome shotgun (WGS) entry which is preliminary data.</text>
</comment>
<reference evidence="3" key="1">
    <citation type="journal article" date="2019" name="Int. J. Syst. Evol. Microbiol.">
        <title>The Global Catalogue of Microorganisms (GCM) 10K type strain sequencing project: providing services to taxonomists for standard genome sequencing and annotation.</title>
        <authorList>
            <consortium name="The Broad Institute Genomics Platform"/>
            <consortium name="The Broad Institute Genome Sequencing Center for Infectious Disease"/>
            <person name="Wu L."/>
            <person name="Ma J."/>
        </authorList>
    </citation>
    <scope>NUCLEOTIDE SEQUENCE [LARGE SCALE GENOMIC DNA]</scope>
    <source>
        <strain evidence="3">CGMCC 1.15180</strain>
    </source>
</reference>
<dbReference type="EMBL" id="JBHSPX010000015">
    <property type="protein sequence ID" value="MFC6067835.1"/>
    <property type="molecule type" value="Genomic_DNA"/>
</dbReference>
<accession>A0ABW1MX18</accession>
<keyword evidence="3" id="KW-1185">Reference proteome</keyword>
<dbReference type="Proteomes" id="UP001596139">
    <property type="component" value="Unassembled WGS sequence"/>
</dbReference>
<protein>
    <recommendedName>
        <fullName evidence="4">C2H2-type domain-containing protein</fullName>
    </recommendedName>
</protein>
<evidence type="ECO:0008006" key="4">
    <source>
        <dbReference type="Google" id="ProtNLM"/>
    </source>
</evidence>
<gene>
    <name evidence="2" type="ORF">ACFP4F_35540</name>
</gene>
<evidence type="ECO:0000256" key="1">
    <source>
        <dbReference type="SAM" id="MobiDB-lite"/>
    </source>
</evidence>
<organism evidence="2 3">
    <name type="scientific">Streptomyces ochraceiscleroticus</name>
    <dbReference type="NCBI Taxonomy" id="47761"/>
    <lineage>
        <taxon>Bacteria</taxon>
        <taxon>Bacillati</taxon>
        <taxon>Actinomycetota</taxon>
        <taxon>Actinomycetes</taxon>
        <taxon>Kitasatosporales</taxon>
        <taxon>Streptomycetaceae</taxon>
        <taxon>Streptomyces</taxon>
    </lineage>
</organism>
<evidence type="ECO:0000313" key="3">
    <source>
        <dbReference type="Proteomes" id="UP001596139"/>
    </source>
</evidence>
<sequence>MTESVETTSGSPHTPRTEPAAHEAYSFACMKCGHGWEQSYDIEHHVDVSGEPRVVYYTDGERVPSPLTRPTCRQCGGHIVRIMRAGQVSMVSAAAERLYSPRKPQPTTGPAGDPGDSGGDASARRGHHHWHLSDLLHPFQHHRR</sequence>
<feature type="region of interest" description="Disordered" evidence="1">
    <location>
        <begin position="96"/>
        <end position="126"/>
    </location>
</feature>
<name>A0ABW1MX18_9ACTN</name>
<evidence type="ECO:0000313" key="2">
    <source>
        <dbReference type="EMBL" id="MFC6067835.1"/>
    </source>
</evidence>
<dbReference type="RefSeq" id="WP_031051365.1">
    <property type="nucleotide sequence ID" value="NZ_JBHSPX010000015.1"/>
</dbReference>
<proteinExistence type="predicted"/>